<proteinExistence type="predicted"/>
<dbReference type="Proteomes" id="UP000249447">
    <property type="component" value="Chromosome"/>
</dbReference>
<evidence type="ECO:0000313" key="3">
    <source>
        <dbReference type="Proteomes" id="UP000249447"/>
    </source>
</evidence>
<protein>
    <submittedName>
        <fullName evidence="2">Beta-lactamase</fullName>
    </submittedName>
</protein>
<name>A0A2U9T2W2_9GAMM</name>
<dbReference type="AlphaFoldDB" id="A0A2U9T2W2"/>
<keyword evidence="3" id="KW-1185">Reference proteome</keyword>
<accession>A0A2U9T2W2</accession>
<organism evidence="2 3">
    <name type="scientific">Marilutibacter maris</name>
    <dbReference type="NCBI Taxonomy" id="1605891"/>
    <lineage>
        <taxon>Bacteria</taxon>
        <taxon>Pseudomonadati</taxon>
        <taxon>Pseudomonadota</taxon>
        <taxon>Gammaproteobacteria</taxon>
        <taxon>Lysobacterales</taxon>
        <taxon>Lysobacteraceae</taxon>
        <taxon>Marilutibacter</taxon>
    </lineage>
</organism>
<dbReference type="InterPro" id="IPR050789">
    <property type="entry name" value="Diverse_Enzym_Activities"/>
</dbReference>
<evidence type="ECO:0000259" key="1">
    <source>
        <dbReference type="Pfam" id="PF00144"/>
    </source>
</evidence>
<dbReference type="PANTHER" id="PTHR43283">
    <property type="entry name" value="BETA-LACTAMASE-RELATED"/>
    <property type="match status" value="1"/>
</dbReference>
<feature type="domain" description="Beta-lactamase-related" evidence="1">
    <location>
        <begin position="44"/>
        <end position="383"/>
    </location>
</feature>
<dbReference type="Gene3D" id="3.40.710.10">
    <property type="entry name" value="DD-peptidase/beta-lactamase superfamily"/>
    <property type="match status" value="1"/>
</dbReference>
<gene>
    <name evidence="2" type="ORF">C9I47_0146</name>
</gene>
<dbReference type="KEGG" id="lmb:C9I47_0146"/>
<dbReference type="SUPFAM" id="SSF56601">
    <property type="entry name" value="beta-lactamase/transpeptidase-like"/>
    <property type="match status" value="1"/>
</dbReference>
<sequence>MTDPDTLDAFLMQRRRLMGAGLAALALPAMGKNRSGHATTPDAFDTFVAEQMRLANIPGLAVGLAREGNVRLVRGYGYANIEKRRPVTVDTQFHIASITKTVTAAAIMQLADDGRLTLDEPVARHLDFPLNNPNHPTAPITFRELLTHTSSLSDAKYYEIDFRVRGQDATLSLSDFLKNYLVPTGSVYSSDKCFSKAMPGSTWDYSNVGYALLGYLASRIAAKDMRQQTRERIFAPLGMHDTHWRLSDTPRRRSAIPYDMIDGVLKPLEPVGFPDWPAGMLRSSVADFTRFVAASANGGTAQGVRILRSETMAQMLDMQTPIGLPDWLTGQGLGWMASRLNGAVKPNHWGGDPGVFTAVYLDPASQAGVVLFSNASASSQSKSAIRSIASRLLSVDAHG</sequence>
<dbReference type="InterPro" id="IPR012338">
    <property type="entry name" value="Beta-lactam/transpept-like"/>
</dbReference>
<dbReference type="Pfam" id="PF00144">
    <property type="entry name" value="Beta-lactamase"/>
    <property type="match status" value="1"/>
</dbReference>
<dbReference type="PANTHER" id="PTHR43283:SF18">
    <property type="match status" value="1"/>
</dbReference>
<dbReference type="RefSeq" id="WP_223250220.1">
    <property type="nucleotide sequence ID" value="NZ_CP029843.1"/>
</dbReference>
<dbReference type="EMBL" id="CP029843">
    <property type="protein sequence ID" value="AWV05872.1"/>
    <property type="molecule type" value="Genomic_DNA"/>
</dbReference>
<reference evidence="2 3" key="1">
    <citation type="submission" date="2018-05" db="EMBL/GenBank/DDBJ databases">
        <title>The complete genome of Lysobacter maris HZ9B, a marine bacterium antagonistic against terrestrial plant pathogens.</title>
        <authorList>
            <person name="Zhang X.-Q."/>
        </authorList>
    </citation>
    <scope>NUCLEOTIDE SEQUENCE [LARGE SCALE GENOMIC DNA]</scope>
    <source>
        <strain evidence="2 3">HZ9B</strain>
    </source>
</reference>
<evidence type="ECO:0000313" key="2">
    <source>
        <dbReference type="EMBL" id="AWV05872.1"/>
    </source>
</evidence>
<dbReference type="InterPro" id="IPR001466">
    <property type="entry name" value="Beta-lactam-related"/>
</dbReference>